<dbReference type="Proteomes" id="UP000070544">
    <property type="component" value="Unassembled WGS sequence"/>
</dbReference>
<evidence type="ECO:0000256" key="4">
    <source>
        <dbReference type="ARBA" id="ARBA00023098"/>
    </source>
</evidence>
<evidence type="ECO:0000313" key="8">
    <source>
        <dbReference type="EMBL" id="KXS14928.1"/>
    </source>
</evidence>
<feature type="region of interest" description="Disordered" evidence="5">
    <location>
        <begin position="1"/>
        <end position="29"/>
    </location>
</feature>
<sequence length="601" mass="67281">MLSSVRVWHQSRFQSTPPPVNRSKSTTRTRVSKYAAFNPGDVGHGKPRPLPVPASANYTPLNPISFLEWSARVYPDKVAIKYGDWEITYREFHYRVRLFASALHKAGLKKGEKVAVLCYNTIQPLESHYAVPLAGGVLVTVNTRLALPEISYILSHSESTFLIVDHELTFGGGIQKVWAELGGDPTRLIVTDDSGWRETDRYEQFLDTVSEDVEGEVKMWEEFEPVKDEMETISINYTSGTTGKPKGVQYTYRGCYLTALNVVIGTRLNFDSKFMFVVPMFHCNGWTFPWAVASVSGTFYPVRKIDYDSMWELLSKEKVTHYVGAPTVQAFLVNNPNAQPITHGVTALTGGSAPAPSLLGRMRELGIWPIIHVYGMTETTGPVVNCPIQPTWLELPLDQLALKMSRPGHVVVTMDDYKVVDDAMVETPWDGVTPGEVVWRGNAVTTGYYKDPEATEKAFEGGWLHSGDIGVRHPDGYIEVRDRKKDVIISGGENISTIEVEQVIASHPKVLEVAVVATPDDTWGERPKAFVVLKKEVMEHGGYEPGEIENDIIRHCRSLLAGYKCPARVQLEMELPKTGSGKIQKFILREREFAHLKKRIN</sequence>
<dbReference type="Pfam" id="PF00501">
    <property type="entry name" value="AMP-binding"/>
    <property type="match status" value="1"/>
</dbReference>
<dbReference type="AlphaFoldDB" id="A0A139ADU0"/>
<feature type="domain" description="AMP-dependent synthetase/ligase" evidence="6">
    <location>
        <begin position="67"/>
        <end position="449"/>
    </location>
</feature>
<keyword evidence="3" id="KW-0276">Fatty acid metabolism</keyword>
<accession>A0A139ADU0</accession>
<evidence type="ECO:0000259" key="7">
    <source>
        <dbReference type="Pfam" id="PF13193"/>
    </source>
</evidence>
<dbReference type="Gene3D" id="3.40.50.12780">
    <property type="entry name" value="N-terminal domain of ligase-like"/>
    <property type="match status" value="1"/>
</dbReference>
<dbReference type="PANTHER" id="PTHR43859">
    <property type="entry name" value="ACYL-ACTIVATING ENZYME"/>
    <property type="match status" value="1"/>
</dbReference>
<dbReference type="FunFam" id="3.30.300.30:FF:000008">
    <property type="entry name" value="2,3-dihydroxybenzoate-AMP ligase"/>
    <property type="match status" value="1"/>
</dbReference>
<evidence type="ECO:0000256" key="2">
    <source>
        <dbReference type="ARBA" id="ARBA00022598"/>
    </source>
</evidence>
<keyword evidence="4" id="KW-0443">Lipid metabolism</keyword>
<name>A0A139ADU0_GONPJ</name>
<keyword evidence="2" id="KW-0436">Ligase</keyword>
<dbReference type="Pfam" id="PF13193">
    <property type="entry name" value="AMP-binding_C"/>
    <property type="match status" value="1"/>
</dbReference>
<dbReference type="InterPro" id="IPR025110">
    <property type="entry name" value="AMP-bd_C"/>
</dbReference>
<dbReference type="PANTHER" id="PTHR43859:SF4">
    <property type="entry name" value="BUTANOATE--COA LIGASE AAE1-RELATED"/>
    <property type="match status" value="1"/>
</dbReference>
<keyword evidence="9" id="KW-1185">Reference proteome</keyword>
<dbReference type="SUPFAM" id="SSF56801">
    <property type="entry name" value="Acetyl-CoA synthetase-like"/>
    <property type="match status" value="1"/>
</dbReference>
<dbReference type="PROSITE" id="PS00455">
    <property type="entry name" value="AMP_BINDING"/>
    <property type="match status" value="1"/>
</dbReference>
<dbReference type="GO" id="GO:0006631">
    <property type="term" value="P:fatty acid metabolic process"/>
    <property type="evidence" value="ECO:0007669"/>
    <property type="project" value="UniProtKB-KW"/>
</dbReference>
<dbReference type="InterPro" id="IPR020845">
    <property type="entry name" value="AMP-binding_CS"/>
</dbReference>
<dbReference type="InterPro" id="IPR045851">
    <property type="entry name" value="AMP-bd_C_sf"/>
</dbReference>
<evidence type="ECO:0000313" key="9">
    <source>
        <dbReference type="Proteomes" id="UP000070544"/>
    </source>
</evidence>
<reference evidence="8 9" key="1">
    <citation type="journal article" date="2015" name="Genome Biol. Evol.">
        <title>Phylogenomic analyses indicate that early fungi evolved digesting cell walls of algal ancestors of land plants.</title>
        <authorList>
            <person name="Chang Y."/>
            <person name="Wang S."/>
            <person name="Sekimoto S."/>
            <person name="Aerts A.L."/>
            <person name="Choi C."/>
            <person name="Clum A."/>
            <person name="LaButti K.M."/>
            <person name="Lindquist E.A."/>
            <person name="Yee Ngan C."/>
            <person name="Ohm R.A."/>
            <person name="Salamov A.A."/>
            <person name="Grigoriev I.V."/>
            <person name="Spatafora J.W."/>
            <person name="Berbee M.L."/>
        </authorList>
    </citation>
    <scope>NUCLEOTIDE SEQUENCE [LARGE SCALE GENOMIC DNA]</scope>
    <source>
        <strain evidence="8 9">JEL478</strain>
    </source>
</reference>
<protein>
    <submittedName>
        <fullName evidence="8">Acetyl-CoA synthetase-like protein</fullName>
    </submittedName>
</protein>
<proteinExistence type="inferred from homology"/>
<feature type="domain" description="AMP-binding enzyme C-terminal" evidence="7">
    <location>
        <begin position="499"/>
        <end position="582"/>
    </location>
</feature>
<dbReference type="EMBL" id="KQ965765">
    <property type="protein sequence ID" value="KXS14928.1"/>
    <property type="molecule type" value="Genomic_DNA"/>
</dbReference>
<dbReference type="Gene3D" id="3.30.300.30">
    <property type="match status" value="1"/>
</dbReference>
<comment type="similarity">
    <text evidence="1">Belongs to the ATP-dependent AMP-binding enzyme family.</text>
</comment>
<organism evidence="8 9">
    <name type="scientific">Gonapodya prolifera (strain JEL478)</name>
    <name type="common">Monoblepharis prolifera</name>
    <dbReference type="NCBI Taxonomy" id="1344416"/>
    <lineage>
        <taxon>Eukaryota</taxon>
        <taxon>Fungi</taxon>
        <taxon>Fungi incertae sedis</taxon>
        <taxon>Chytridiomycota</taxon>
        <taxon>Chytridiomycota incertae sedis</taxon>
        <taxon>Monoblepharidomycetes</taxon>
        <taxon>Monoblepharidales</taxon>
        <taxon>Gonapodyaceae</taxon>
        <taxon>Gonapodya</taxon>
    </lineage>
</organism>
<dbReference type="OrthoDB" id="10253115at2759"/>
<dbReference type="GO" id="GO:0016874">
    <property type="term" value="F:ligase activity"/>
    <property type="evidence" value="ECO:0007669"/>
    <property type="project" value="UniProtKB-KW"/>
</dbReference>
<dbReference type="InterPro" id="IPR000873">
    <property type="entry name" value="AMP-dep_synth/lig_dom"/>
</dbReference>
<evidence type="ECO:0000256" key="1">
    <source>
        <dbReference type="ARBA" id="ARBA00006432"/>
    </source>
</evidence>
<evidence type="ECO:0000259" key="6">
    <source>
        <dbReference type="Pfam" id="PF00501"/>
    </source>
</evidence>
<dbReference type="STRING" id="1344416.A0A139ADU0"/>
<dbReference type="OMA" id="GKIPKWW"/>
<evidence type="ECO:0000256" key="3">
    <source>
        <dbReference type="ARBA" id="ARBA00022832"/>
    </source>
</evidence>
<dbReference type="InterPro" id="IPR042099">
    <property type="entry name" value="ANL_N_sf"/>
</dbReference>
<evidence type="ECO:0000256" key="5">
    <source>
        <dbReference type="SAM" id="MobiDB-lite"/>
    </source>
</evidence>
<gene>
    <name evidence="8" type="ORF">M427DRAFT_32663</name>
</gene>